<keyword evidence="3" id="KW-1185">Reference proteome</keyword>
<feature type="compositionally biased region" description="Basic and acidic residues" evidence="1">
    <location>
        <begin position="256"/>
        <end position="272"/>
    </location>
</feature>
<feature type="compositionally biased region" description="Basic and acidic residues" evidence="1">
    <location>
        <begin position="216"/>
        <end position="231"/>
    </location>
</feature>
<comment type="caution">
    <text evidence="2">The sequence shown here is derived from an EMBL/GenBank/DDBJ whole genome shotgun (WGS) entry which is preliminary data.</text>
</comment>
<feature type="compositionally biased region" description="Basic and acidic residues" evidence="1">
    <location>
        <begin position="356"/>
        <end position="366"/>
    </location>
</feature>
<accession>A3KB67</accession>
<feature type="region of interest" description="Disordered" evidence="1">
    <location>
        <begin position="247"/>
        <end position="288"/>
    </location>
</feature>
<evidence type="ECO:0000313" key="3">
    <source>
        <dbReference type="Proteomes" id="UP000005713"/>
    </source>
</evidence>
<feature type="region of interest" description="Disordered" evidence="1">
    <location>
        <begin position="418"/>
        <end position="457"/>
    </location>
</feature>
<feature type="region of interest" description="Disordered" evidence="1">
    <location>
        <begin position="345"/>
        <end position="383"/>
    </location>
</feature>
<protein>
    <submittedName>
        <fullName evidence="2">Uncharacterized protein</fullName>
    </submittedName>
</protein>
<evidence type="ECO:0000313" key="2">
    <source>
        <dbReference type="EMBL" id="EBA05573.1"/>
    </source>
</evidence>
<evidence type="ECO:0000256" key="1">
    <source>
        <dbReference type="SAM" id="MobiDB-lite"/>
    </source>
</evidence>
<dbReference type="EMBL" id="AAYA01000031">
    <property type="protein sequence ID" value="EBA05573.1"/>
    <property type="molecule type" value="Genomic_DNA"/>
</dbReference>
<dbReference type="AlphaFoldDB" id="A3KB67"/>
<feature type="compositionally biased region" description="Basic residues" evidence="1">
    <location>
        <begin position="206"/>
        <end position="215"/>
    </location>
</feature>
<reference evidence="2 3" key="1">
    <citation type="submission" date="2006-06" db="EMBL/GenBank/DDBJ databases">
        <authorList>
            <person name="Moran M.A."/>
            <person name="Ferriera S."/>
            <person name="Johnson J."/>
            <person name="Kravitz S."/>
            <person name="Beeson K."/>
            <person name="Sutton G."/>
            <person name="Rogers Y.-H."/>
            <person name="Friedman R."/>
            <person name="Frazier M."/>
            <person name="Venter J.C."/>
        </authorList>
    </citation>
    <scope>NUCLEOTIDE SEQUENCE [LARGE SCALE GENOMIC DNA]</scope>
    <source>
        <strain evidence="2 3">E-37</strain>
    </source>
</reference>
<gene>
    <name evidence="2" type="ORF">SSE37_09603</name>
</gene>
<dbReference type="Proteomes" id="UP000005713">
    <property type="component" value="Unassembled WGS sequence"/>
</dbReference>
<organism evidence="2 3">
    <name type="scientific">Sagittula stellata (strain ATCC 700073 / DSM 11524 / E-37)</name>
    <dbReference type="NCBI Taxonomy" id="388399"/>
    <lineage>
        <taxon>Bacteria</taxon>
        <taxon>Pseudomonadati</taxon>
        <taxon>Pseudomonadota</taxon>
        <taxon>Alphaproteobacteria</taxon>
        <taxon>Rhodobacterales</taxon>
        <taxon>Roseobacteraceae</taxon>
        <taxon>Sagittula</taxon>
    </lineage>
</organism>
<proteinExistence type="predicted"/>
<name>A3KB67_SAGS3</name>
<feature type="region of interest" description="Disordered" evidence="1">
    <location>
        <begin position="1"/>
        <end position="27"/>
    </location>
</feature>
<feature type="region of interest" description="Disordered" evidence="1">
    <location>
        <begin position="194"/>
        <end position="231"/>
    </location>
</feature>
<feature type="compositionally biased region" description="Basic residues" evidence="1">
    <location>
        <begin position="273"/>
        <end position="283"/>
    </location>
</feature>
<feature type="compositionally biased region" description="Basic residues" evidence="1">
    <location>
        <begin position="370"/>
        <end position="383"/>
    </location>
</feature>
<sequence>MHLARRALGDLVEDHHPRRHLEGRHPFPGKGADLRLVRRHALAQDHRRRHLLAQLGVRAGEGHALRHGRMIHQHAVDLQRRHLLAATVDDLLQASGQEQVAVGVERPLVAGAEPALAVRLEERLRIGLRVAFVARGHVRAGDHDLARAFGQPVLRLVGDGHPRTRRHADSARFLPRQRVAAHLVRRLRHAVGLHHRRAEGLSQRRHDLRRKRGRGRPQEAQRHLRDDIRVAPGARQDRLVHGRHRRVPRRPRLLHHREEVQRVETAGAEDRRPRRKRGRHRRHQPVDVEQRHHVQAAVARLQRQGRRDMLRRGRHVRLQERHDLRARGGARRVQDQRHVLRAGQIALHGRHRPLRRQREDPGDRSVLRQPQHRQAKAPRRRQRRAVIARLEDDRLRLQVIEIEGELVLAVGRVQRRGTGRLRHGDKGRGHGRPVRQHDGHPVGRPDTGGAQIRAHPPGQCPEAVVIQPVPARPADRGRLARMYRQQRVDGRHAILPFRLSPARSGPRPPF</sequence>